<dbReference type="AlphaFoldDB" id="A0A9Q4NSJ3"/>
<dbReference type="RefSeq" id="WP_269027980.1">
    <property type="nucleotide sequence ID" value="NZ_BAABDP010000022.1"/>
</dbReference>
<sequence length="52" mass="5831">MDEETTRDFQNGHVVRRLREFQAAHGIEGGILEDCDGLSDDAVLSRDEAELN</sequence>
<organism evidence="1 2">
    <name type="scientific">Corynebacterium pilbarense</name>
    <dbReference type="NCBI Taxonomy" id="1288393"/>
    <lineage>
        <taxon>Bacteria</taxon>
        <taxon>Bacillati</taxon>
        <taxon>Actinomycetota</taxon>
        <taxon>Actinomycetes</taxon>
        <taxon>Mycobacteriales</taxon>
        <taxon>Corynebacteriaceae</taxon>
        <taxon>Corynebacterium</taxon>
    </lineage>
</organism>
<protein>
    <submittedName>
        <fullName evidence="1">Uncharacterized protein</fullName>
    </submittedName>
</protein>
<keyword evidence="2" id="KW-1185">Reference proteome</keyword>
<evidence type="ECO:0000313" key="1">
    <source>
        <dbReference type="EMBL" id="MCZ2221321.1"/>
    </source>
</evidence>
<name>A0A9Q4NSJ3_9CORY</name>
<reference evidence="1" key="1">
    <citation type="submission" date="2022-08" db="EMBL/GenBank/DDBJ databases">
        <title>Corynebacterium sp. nov., isolated from clinical breast specimens.</title>
        <authorList>
            <person name="Zhang T."/>
        </authorList>
    </citation>
    <scope>NUCLEOTIDE SEQUENCE</scope>
    <source>
        <strain evidence="1">CCUG 57942</strain>
    </source>
</reference>
<proteinExistence type="predicted"/>
<dbReference type="Proteomes" id="UP001071110">
    <property type="component" value="Unassembled WGS sequence"/>
</dbReference>
<gene>
    <name evidence="1" type="ORF">NUW87_08045</name>
</gene>
<evidence type="ECO:0000313" key="2">
    <source>
        <dbReference type="Proteomes" id="UP001071110"/>
    </source>
</evidence>
<comment type="caution">
    <text evidence="1">The sequence shown here is derived from an EMBL/GenBank/DDBJ whole genome shotgun (WGS) entry which is preliminary data.</text>
</comment>
<dbReference type="EMBL" id="JANRML010000009">
    <property type="protein sequence ID" value="MCZ2221321.1"/>
    <property type="molecule type" value="Genomic_DNA"/>
</dbReference>
<accession>A0A9Q4NSJ3</accession>